<dbReference type="InterPro" id="IPR017871">
    <property type="entry name" value="ABC_transporter-like_CS"/>
</dbReference>
<evidence type="ECO:0000313" key="5">
    <source>
        <dbReference type="EMBL" id="BAN04425.1"/>
    </source>
</evidence>
<dbReference type="SMART" id="SM00382">
    <property type="entry name" value="AAA"/>
    <property type="match status" value="1"/>
</dbReference>
<dbReference type="NCBIfam" id="NF008653">
    <property type="entry name" value="PRK11650.1"/>
    <property type="match status" value="1"/>
</dbReference>
<feature type="domain" description="ABC transporter" evidence="4">
    <location>
        <begin position="4"/>
        <end position="235"/>
    </location>
</feature>
<dbReference type="RefSeq" id="WP_015443672.1">
    <property type="nucleotide sequence ID" value="NC_020520.1"/>
</dbReference>
<dbReference type="InterPro" id="IPR027417">
    <property type="entry name" value="P-loop_NTPase"/>
</dbReference>
<dbReference type="GO" id="GO:0008643">
    <property type="term" value="P:carbohydrate transport"/>
    <property type="evidence" value="ECO:0007669"/>
    <property type="project" value="InterPro"/>
</dbReference>
<name>A0A6C7EHH4_ILUCY</name>
<dbReference type="GO" id="GO:0055052">
    <property type="term" value="C:ATP-binding cassette (ABC) transporter complex, substrate-binding subunit-containing"/>
    <property type="evidence" value="ECO:0007669"/>
    <property type="project" value="TreeGrafter"/>
</dbReference>
<dbReference type="EMBL" id="AP012057">
    <property type="protein sequence ID" value="BAN04425.1"/>
    <property type="molecule type" value="Genomic_DNA"/>
</dbReference>
<dbReference type="OrthoDB" id="2550338at2"/>
<dbReference type="GO" id="GO:0005524">
    <property type="term" value="F:ATP binding"/>
    <property type="evidence" value="ECO:0007669"/>
    <property type="project" value="UniProtKB-KW"/>
</dbReference>
<keyword evidence="3 5" id="KW-0067">ATP-binding</keyword>
<dbReference type="Pfam" id="PF00005">
    <property type="entry name" value="ABC_tran"/>
    <property type="match status" value="1"/>
</dbReference>
<dbReference type="CDD" id="cd03301">
    <property type="entry name" value="ABC_MalK_N"/>
    <property type="match status" value="1"/>
</dbReference>
<gene>
    <name evidence="5" type="ORF">YM304_41110</name>
</gene>
<evidence type="ECO:0000256" key="2">
    <source>
        <dbReference type="ARBA" id="ARBA00022741"/>
    </source>
</evidence>
<dbReference type="InterPro" id="IPR003439">
    <property type="entry name" value="ABC_transporter-like_ATP-bd"/>
</dbReference>
<keyword evidence="2" id="KW-0547">Nucleotide-binding</keyword>
<dbReference type="PROSITE" id="PS50893">
    <property type="entry name" value="ABC_TRANSPORTER_2"/>
    <property type="match status" value="1"/>
</dbReference>
<dbReference type="PANTHER" id="PTHR43875">
    <property type="entry name" value="MALTODEXTRIN IMPORT ATP-BINDING PROTEIN MSMX"/>
    <property type="match status" value="1"/>
</dbReference>
<evidence type="ECO:0000256" key="1">
    <source>
        <dbReference type="ARBA" id="ARBA00022448"/>
    </source>
</evidence>
<dbReference type="PANTHER" id="PTHR43875:SF1">
    <property type="entry name" value="OSMOPROTECTIVE COMPOUNDS UPTAKE ATP-BINDING PROTEIN GGTA"/>
    <property type="match status" value="1"/>
</dbReference>
<dbReference type="Pfam" id="PF17912">
    <property type="entry name" value="OB_MalK"/>
    <property type="match status" value="1"/>
</dbReference>
<dbReference type="Gene3D" id="3.40.50.300">
    <property type="entry name" value="P-loop containing nucleotide triphosphate hydrolases"/>
    <property type="match status" value="1"/>
</dbReference>
<dbReference type="FunFam" id="3.40.50.300:FF:000042">
    <property type="entry name" value="Maltose/maltodextrin ABC transporter, ATP-binding protein"/>
    <property type="match status" value="1"/>
</dbReference>
<dbReference type="SUPFAM" id="SSF52540">
    <property type="entry name" value="P-loop containing nucleoside triphosphate hydrolases"/>
    <property type="match status" value="1"/>
</dbReference>
<dbReference type="InterPro" id="IPR040582">
    <property type="entry name" value="OB_MalK-like"/>
</dbReference>
<dbReference type="InterPro" id="IPR008995">
    <property type="entry name" value="Mo/tungstate-bd_C_term_dom"/>
</dbReference>
<dbReference type="InterPro" id="IPR003593">
    <property type="entry name" value="AAA+_ATPase"/>
</dbReference>
<dbReference type="SUPFAM" id="SSF50331">
    <property type="entry name" value="MOP-like"/>
    <property type="match status" value="1"/>
</dbReference>
<evidence type="ECO:0000313" key="6">
    <source>
        <dbReference type="Proteomes" id="UP000011863"/>
    </source>
</evidence>
<dbReference type="InterPro" id="IPR012340">
    <property type="entry name" value="NA-bd_OB-fold"/>
</dbReference>
<reference evidence="5 6" key="1">
    <citation type="journal article" date="2013" name="Int. J. Syst. Evol. Microbiol.">
        <title>Ilumatobacter nonamiense sp. nov. and Ilumatobacter coccineum sp. nov., isolated from seashore sand.</title>
        <authorList>
            <person name="Matsumoto A."/>
            <person name="Kasai H."/>
            <person name="Matsuo Y."/>
            <person name="Shizuri Y."/>
            <person name="Ichikawa N."/>
            <person name="Fujita N."/>
            <person name="Omura S."/>
            <person name="Takahashi Y."/>
        </authorList>
    </citation>
    <scope>NUCLEOTIDE SEQUENCE [LARGE SCALE GENOMIC DNA]</scope>
    <source>
        <strain evidence="6">NBRC 103263 / KCTC 29153 / YM16-304</strain>
    </source>
</reference>
<accession>A0A6C7EHH4</accession>
<evidence type="ECO:0000259" key="4">
    <source>
        <dbReference type="PROSITE" id="PS50893"/>
    </source>
</evidence>
<dbReference type="Gene3D" id="2.40.50.140">
    <property type="entry name" value="Nucleic acid-binding proteins"/>
    <property type="match status" value="1"/>
</dbReference>
<keyword evidence="6" id="KW-1185">Reference proteome</keyword>
<dbReference type="PROSITE" id="PS00211">
    <property type="entry name" value="ABC_TRANSPORTER_1"/>
    <property type="match status" value="1"/>
</dbReference>
<sequence>MSSVTFSGVTKRFGTDVYAVRDLDLDVADGELLVVVGPSGCGKTTTLRMLAGLEDITAGEVKIGDQVVNDLSAKERDIAMVFQSYALYPHLTVGENLGYPLRLAKMPKQELRERVRTVAGQLQLDELLDRKPRQLSGGQRQRVAMGRAMVREPKVFLMDEPLSNLDAKLRVTMRSEVAELQHDLGTTMFYVTHDQVEAMTMGHRVALMRDGVLQQVAPPEELYRSPANTFVAGFIGSPPMNLVNARVATSDSGDRQLITGTAAFTIAGDTARPESALATIDERPVVAGFRPEHVRLDPAGTAGGAAATVRLVEMLGSEHLVHLNIDGMDLHGAPHDENAATSTRVLAKLHDDDTTVRLGDHVAVSIEARHVHLFDAATGERITDSTD</sequence>
<evidence type="ECO:0000256" key="3">
    <source>
        <dbReference type="ARBA" id="ARBA00022840"/>
    </source>
</evidence>
<dbReference type="Proteomes" id="UP000011863">
    <property type="component" value="Chromosome"/>
</dbReference>
<dbReference type="InterPro" id="IPR047641">
    <property type="entry name" value="ABC_transpr_MalK/UgpC-like"/>
</dbReference>
<dbReference type="AlphaFoldDB" id="A0A6C7EHH4"/>
<organism evidence="5 6">
    <name type="scientific">Ilumatobacter coccineus (strain NBRC 103263 / KCTC 29153 / YM16-304)</name>
    <dbReference type="NCBI Taxonomy" id="1313172"/>
    <lineage>
        <taxon>Bacteria</taxon>
        <taxon>Bacillati</taxon>
        <taxon>Actinomycetota</taxon>
        <taxon>Acidimicrobiia</taxon>
        <taxon>Acidimicrobiales</taxon>
        <taxon>Ilumatobacteraceae</taxon>
        <taxon>Ilumatobacter</taxon>
    </lineage>
</organism>
<protein>
    <submittedName>
        <fullName evidence="5">ABC transporter ATP-binding protein</fullName>
    </submittedName>
</protein>
<dbReference type="GO" id="GO:0016887">
    <property type="term" value="F:ATP hydrolysis activity"/>
    <property type="evidence" value="ECO:0007669"/>
    <property type="project" value="InterPro"/>
</dbReference>
<proteinExistence type="predicted"/>
<dbReference type="Gene3D" id="2.40.50.100">
    <property type="match status" value="1"/>
</dbReference>
<keyword evidence="1" id="KW-0813">Transport</keyword>
<dbReference type="GO" id="GO:0140359">
    <property type="term" value="F:ABC-type transporter activity"/>
    <property type="evidence" value="ECO:0007669"/>
    <property type="project" value="InterPro"/>
</dbReference>
<dbReference type="KEGG" id="aym:YM304_41110"/>
<dbReference type="InterPro" id="IPR015855">
    <property type="entry name" value="ABC_transpr_MalK-like"/>
</dbReference>